<organism evidence="3">
    <name type="scientific">Perkinsus marinus (strain ATCC 50983 / TXsc)</name>
    <dbReference type="NCBI Taxonomy" id="423536"/>
    <lineage>
        <taxon>Eukaryota</taxon>
        <taxon>Sar</taxon>
        <taxon>Alveolata</taxon>
        <taxon>Perkinsozoa</taxon>
        <taxon>Perkinsea</taxon>
        <taxon>Perkinsida</taxon>
        <taxon>Perkinsidae</taxon>
        <taxon>Perkinsus</taxon>
    </lineage>
</organism>
<dbReference type="GeneID" id="9059323"/>
<sequence>MIGSALLADMKQLEYIRVFMYTFPKANSAPSEINSSGRGGYANPRYPQQDQTLPRGGYANPRYPQQDQILPRGGYANPKISSVRSNPPWEGRLCQSNTPLHIFLAYPGFRLVYSHHNEYHLAAQGGMYLCFT</sequence>
<reference evidence="2 3" key="1">
    <citation type="submission" date="2008-07" db="EMBL/GenBank/DDBJ databases">
        <authorList>
            <person name="El-Sayed N."/>
            <person name="Caler E."/>
            <person name="Inman J."/>
            <person name="Amedeo P."/>
            <person name="Hass B."/>
            <person name="Wortman J."/>
        </authorList>
    </citation>
    <scope>NUCLEOTIDE SEQUENCE [LARGE SCALE GENOMIC DNA]</scope>
    <source>
        <strain evidence="3">ATCC 50983 / TXsc</strain>
    </source>
</reference>
<dbReference type="AlphaFoldDB" id="C5KNU2"/>
<evidence type="ECO:0000313" key="3">
    <source>
        <dbReference type="Proteomes" id="UP000007800"/>
    </source>
</evidence>
<feature type="region of interest" description="Disordered" evidence="1">
    <location>
        <begin position="29"/>
        <end position="81"/>
    </location>
</feature>
<dbReference type="EMBL" id="GG674811">
    <property type="protein sequence ID" value="EER13851.1"/>
    <property type="molecule type" value="Genomic_DNA"/>
</dbReference>
<accession>C5KNU2</accession>
<protein>
    <submittedName>
        <fullName evidence="2">Uncharacterized protein</fullName>
    </submittedName>
</protein>
<evidence type="ECO:0000313" key="2">
    <source>
        <dbReference type="EMBL" id="EER13851.1"/>
    </source>
</evidence>
<keyword evidence="3" id="KW-1185">Reference proteome</keyword>
<gene>
    <name evidence="2" type="ORF">Pmar_PMAR004649</name>
</gene>
<dbReference type="Proteomes" id="UP000007800">
    <property type="component" value="Unassembled WGS sequence"/>
</dbReference>
<dbReference type="RefSeq" id="XP_002782056.1">
    <property type="nucleotide sequence ID" value="XM_002782010.1"/>
</dbReference>
<evidence type="ECO:0000256" key="1">
    <source>
        <dbReference type="SAM" id="MobiDB-lite"/>
    </source>
</evidence>
<dbReference type="InParanoid" id="C5KNU2"/>
<proteinExistence type="predicted"/>
<name>C5KNU2_PERM5</name>